<dbReference type="EMBL" id="UYJE01002944">
    <property type="protein sequence ID" value="VDI15081.1"/>
    <property type="molecule type" value="Genomic_DNA"/>
</dbReference>
<dbReference type="Proteomes" id="UP000596742">
    <property type="component" value="Unassembled WGS sequence"/>
</dbReference>
<feature type="compositionally biased region" description="Basic residues" evidence="1">
    <location>
        <begin position="175"/>
        <end position="186"/>
    </location>
</feature>
<accession>A0A8B6D4M7</accession>
<evidence type="ECO:0000313" key="3">
    <source>
        <dbReference type="Proteomes" id="UP000596742"/>
    </source>
</evidence>
<organism evidence="2 3">
    <name type="scientific">Mytilus galloprovincialis</name>
    <name type="common">Mediterranean mussel</name>
    <dbReference type="NCBI Taxonomy" id="29158"/>
    <lineage>
        <taxon>Eukaryota</taxon>
        <taxon>Metazoa</taxon>
        <taxon>Spiralia</taxon>
        <taxon>Lophotrochozoa</taxon>
        <taxon>Mollusca</taxon>
        <taxon>Bivalvia</taxon>
        <taxon>Autobranchia</taxon>
        <taxon>Pteriomorphia</taxon>
        <taxon>Mytilida</taxon>
        <taxon>Mytiloidea</taxon>
        <taxon>Mytilidae</taxon>
        <taxon>Mytilinae</taxon>
        <taxon>Mytilus</taxon>
    </lineage>
</organism>
<dbReference type="AlphaFoldDB" id="A0A8B6D4M7"/>
<dbReference type="OrthoDB" id="6216439at2759"/>
<name>A0A8B6D4M7_MYTGA</name>
<reference evidence="2" key="1">
    <citation type="submission" date="2018-11" db="EMBL/GenBank/DDBJ databases">
        <authorList>
            <person name="Alioto T."/>
            <person name="Alioto T."/>
        </authorList>
    </citation>
    <scope>NUCLEOTIDE SEQUENCE</scope>
</reference>
<evidence type="ECO:0000256" key="1">
    <source>
        <dbReference type="SAM" id="MobiDB-lite"/>
    </source>
</evidence>
<sequence length="186" mass="21109">MVDHMQVGFSPMDGGSHAGWIFDDGWWITCRLDFRRWMVDHMQVGFSTMDGGSHAGWIFDDGWWITCKLDFRRWMVDHMQNNMGDMSHSGSGDHNPVDHHDGTKVHLWGHKSPITADHTTYNFEQDPDLVVEIDIPINKRITSAGNKRVLSASAISGSGTDRSYRSNSGFGRPPVKSRSRPMKPHE</sequence>
<evidence type="ECO:0000313" key="2">
    <source>
        <dbReference type="EMBL" id="VDI15081.1"/>
    </source>
</evidence>
<feature type="compositionally biased region" description="Polar residues" evidence="1">
    <location>
        <begin position="155"/>
        <end position="169"/>
    </location>
</feature>
<feature type="non-terminal residue" evidence="2">
    <location>
        <position position="1"/>
    </location>
</feature>
<proteinExistence type="predicted"/>
<gene>
    <name evidence="2" type="ORF">MGAL_10B073161</name>
</gene>
<feature type="region of interest" description="Disordered" evidence="1">
    <location>
        <begin position="155"/>
        <end position="186"/>
    </location>
</feature>
<comment type="caution">
    <text evidence="2">The sequence shown here is derived from an EMBL/GenBank/DDBJ whole genome shotgun (WGS) entry which is preliminary data.</text>
</comment>
<keyword evidence="3" id="KW-1185">Reference proteome</keyword>
<protein>
    <submittedName>
        <fullName evidence="2">Uncharacterized protein</fullName>
    </submittedName>
</protein>